<dbReference type="PRINTS" id="PR01590">
    <property type="entry name" value="HTHFIS"/>
</dbReference>
<keyword evidence="13" id="KW-1185">Reference proteome</keyword>
<comment type="subunit">
    <text evidence="2">Interacts with sigma-54.</text>
</comment>
<dbReference type="RefSeq" id="WP_108387352.1">
    <property type="nucleotide sequence ID" value="NZ_QBUD01000010.1"/>
</dbReference>
<dbReference type="SUPFAM" id="SSF52540">
    <property type="entry name" value="P-loop containing nucleoside triphosphate hydrolases"/>
    <property type="match status" value="1"/>
</dbReference>
<sequence length="457" mass="49887">MAHDSAQTLNLISLESGDRLDALVRALGQLDYRVTVSPPDEILAEAGGRPGLVYLGAKGWTAEPLAQLKACAAEPTQLLALDRTAFRWAEPAIRKARDFVTWPCPRSELKLRLERSCATRSGVLPLTEQRRLDRSAPVSALGLIGQSRVFVDKLLTLRRYAECDAFVLLHGETGTGKELAARAIHKLSHRSKGPFVPVCCGALPDSLIEAELFGHARGAFTDAREARPGLVAQAETGTLFLDEVDALSPKAQSALLRFLESLEYRRVGGSRNRKARLRVIAAGNADLHALSRQGAFRPDLLYRLNVLSLSLPALRDRSGDAVLLAEHFMTQYAERYGTGPLSFDPSSRQWLAAYEWPGNVRELENLVHRAVVTSTGPSLSLRPDTQSQGGTGCTLAHDFGAAKRAAVETFERDFLTRLMQEAGGNVTRAAVRVGKERRALGKLLKKHGLDPSAFQTD</sequence>
<keyword evidence="10" id="KW-0804">Transcription</keyword>
<dbReference type="GO" id="GO:0006355">
    <property type="term" value="P:regulation of DNA-templated transcription"/>
    <property type="evidence" value="ECO:0007669"/>
    <property type="project" value="InterPro"/>
</dbReference>
<dbReference type="GO" id="GO:0043565">
    <property type="term" value="F:sequence-specific DNA binding"/>
    <property type="evidence" value="ECO:0007669"/>
    <property type="project" value="InterPro"/>
</dbReference>
<dbReference type="PANTHER" id="PTHR32071">
    <property type="entry name" value="TRANSCRIPTIONAL REGULATORY PROTEIN"/>
    <property type="match status" value="1"/>
</dbReference>
<dbReference type="Proteomes" id="UP000244523">
    <property type="component" value="Unassembled WGS sequence"/>
</dbReference>
<dbReference type="PANTHER" id="PTHR32071:SF122">
    <property type="entry name" value="SIGMA FACTOR"/>
    <property type="match status" value="1"/>
</dbReference>
<keyword evidence="8 12" id="KW-0238">DNA-binding</keyword>
<dbReference type="GO" id="GO:0005524">
    <property type="term" value="F:ATP binding"/>
    <property type="evidence" value="ECO:0007669"/>
    <property type="project" value="UniProtKB-KW"/>
</dbReference>
<evidence type="ECO:0000256" key="1">
    <source>
        <dbReference type="ARBA" id="ARBA00002167"/>
    </source>
</evidence>
<comment type="caution">
    <text evidence="12">The sequence shown here is derived from an EMBL/GenBank/DDBJ whole genome shotgun (WGS) entry which is preliminary data.</text>
</comment>
<evidence type="ECO:0000256" key="8">
    <source>
        <dbReference type="ARBA" id="ARBA00023125"/>
    </source>
</evidence>
<protein>
    <recommendedName>
        <fullName evidence="3">Nif-specific regulatory protein</fullName>
    </recommendedName>
</protein>
<dbReference type="InterPro" id="IPR025944">
    <property type="entry name" value="Sigma_54_int_dom_CS"/>
</dbReference>
<dbReference type="Gene3D" id="3.40.50.300">
    <property type="entry name" value="P-loop containing nucleotide triphosphate hydrolases"/>
    <property type="match status" value="1"/>
</dbReference>
<dbReference type="AlphaFoldDB" id="A0A2T6KC60"/>
<dbReference type="Pfam" id="PF00158">
    <property type="entry name" value="Sigma54_activat"/>
    <property type="match status" value="1"/>
</dbReference>
<dbReference type="CDD" id="cd00009">
    <property type="entry name" value="AAA"/>
    <property type="match status" value="1"/>
</dbReference>
<evidence type="ECO:0000256" key="9">
    <source>
        <dbReference type="ARBA" id="ARBA00023159"/>
    </source>
</evidence>
<keyword evidence="7" id="KW-0805">Transcription regulation</keyword>
<dbReference type="InterPro" id="IPR002197">
    <property type="entry name" value="HTH_Fis"/>
</dbReference>
<dbReference type="InterPro" id="IPR002078">
    <property type="entry name" value="Sigma_54_int"/>
</dbReference>
<keyword evidence="9" id="KW-0010">Activator</keyword>
<evidence type="ECO:0000259" key="11">
    <source>
        <dbReference type="PROSITE" id="PS50045"/>
    </source>
</evidence>
<organism evidence="12 13">
    <name type="scientific">Yoonia sediminilitoris</name>
    <dbReference type="NCBI Taxonomy" id="1286148"/>
    <lineage>
        <taxon>Bacteria</taxon>
        <taxon>Pseudomonadati</taxon>
        <taxon>Pseudomonadota</taxon>
        <taxon>Alphaproteobacteria</taxon>
        <taxon>Rhodobacterales</taxon>
        <taxon>Paracoccaceae</taxon>
        <taxon>Yoonia</taxon>
    </lineage>
</organism>
<feature type="domain" description="Sigma-54 factor interaction" evidence="11">
    <location>
        <begin position="143"/>
        <end position="372"/>
    </location>
</feature>
<gene>
    <name evidence="12" type="ORF">C8N45_11065</name>
</gene>
<dbReference type="Gene3D" id="1.10.10.60">
    <property type="entry name" value="Homeodomain-like"/>
    <property type="match status" value="1"/>
</dbReference>
<dbReference type="PROSITE" id="PS00676">
    <property type="entry name" value="SIGMA54_INTERACT_2"/>
    <property type="match status" value="1"/>
</dbReference>
<dbReference type="Gene3D" id="1.10.8.60">
    <property type="match status" value="1"/>
</dbReference>
<dbReference type="InterPro" id="IPR009057">
    <property type="entry name" value="Homeodomain-like_sf"/>
</dbReference>
<name>A0A2T6KC60_9RHOB</name>
<evidence type="ECO:0000256" key="5">
    <source>
        <dbReference type="ARBA" id="ARBA00022840"/>
    </source>
</evidence>
<dbReference type="InterPro" id="IPR025943">
    <property type="entry name" value="Sigma_54_int_dom_ATP-bd_2"/>
</dbReference>
<comment type="function">
    <text evidence="1">Required for activation of most nif operons, which are directly involved in nitrogen fixation.</text>
</comment>
<evidence type="ECO:0000256" key="7">
    <source>
        <dbReference type="ARBA" id="ARBA00023015"/>
    </source>
</evidence>
<dbReference type="EMBL" id="QBUD01000010">
    <property type="protein sequence ID" value="PUB12426.1"/>
    <property type="molecule type" value="Genomic_DNA"/>
</dbReference>
<dbReference type="SUPFAM" id="SSF46689">
    <property type="entry name" value="Homeodomain-like"/>
    <property type="match status" value="1"/>
</dbReference>
<reference evidence="12 13" key="1">
    <citation type="submission" date="2018-04" db="EMBL/GenBank/DDBJ databases">
        <title>Genomic Encyclopedia of Archaeal and Bacterial Type Strains, Phase II (KMG-II): from individual species to whole genera.</title>
        <authorList>
            <person name="Goeker M."/>
        </authorList>
    </citation>
    <scope>NUCLEOTIDE SEQUENCE [LARGE SCALE GENOMIC DNA]</scope>
    <source>
        <strain evidence="12 13">DSM 29955</strain>
    </source>
</reference>
<dbReference type="FunFam" id="3.40.50.300:FF:000006">
    <property type="entry name" value="DNA-binding transcriptional regulator NtrC"/>
    <property type="match status" value="1"/>
</dbReference>
<dbReference type="SMART" id="SM00382">
    <property type="entry name" value="AAA"/>
    <property type="match status" value="1"/>
</dbReference>
<evidence type="ECO:0000256" key="4">
    <source>
        <dbReference type="ARBA" id="ARBA00022741"/>
    </source>
</evidence>
<keyword evidence="4" id="KW-0547">Nucleotide-binding</keyword>
<dbReference type="OrthoDB" id="9805953at2"/>
<evidence type="ECO:0000256" key="6">
    <source>
        <dbReference type="ARBA" id="ARBA00023012"/>
    </source>
</evidence>
<dbReference type="InterPro" id="IPR027417">
    <property type="entry name" value="P-loop_NTPase"/>
</dbReference>
<dbReference type="InterPro" id="IPR058031">
    <property type="entry name" value="AAA_lid_NorR"/>
</dbReference>
<keyword evidence="5" id="KW-0067">ATP-binding</keyword>
<evidence type="ECO:0000313" key="12">
    <source>
        <dbReference type="EMBL" id="PUB12426.1"/>
    </source>
</evidence>
<dbReference type="InterPro" id="IPR003593">
    <property type="entry name" value="AAA+_ATPase"/>
</dbReference>
<evidence type="ECO:0000256" key="2">
    <source>
        <dbReference type="ARBA" id="ARBA00011135"/>
    </source>
</evidence>
<evidence type="ECO:0000256" key="10">
    <source>
        <dbReference type="ARBA" id="ARBA00023163"/>
    </source>
</evidence>
<dbReference type="Pfam" id="PF25601">
    <property type="entry name" value="AAA_lid_14"/>
    <property type="match status" value="1"/>
</dbReference>
<evidence type="ECO:0000313" key="13">
    <source>
        <dbReference type="Proteomes" id="UP000244523"/>
    </source>
</evidence>
<dbReference type="PROSITE" id="PS00688">
    <property type="entry name" value="SIGMA54_INTERACT_3"/>
    <property type="match status" value="1"/>
</dbReference>
<accession>A0A2T6KC60</accession>
<dbReference type="Pfam" id="PF02954">
    <property type="entry name" value="HTH_8"/>
    <property type="match status" value="1"/>
</dbReference>
<dbReference type="PROSITE" id="PS50045">
    <property type="entry name" value="SIGMA54_INTERACT_4"/>
    <property type="match status" value="1"/>
</dbReference>
<evidence type="ECO:0000256" key="3">
    <source>
        <dbReference type="ARBA" id="ARBA00015308"/>
    </source>
</evidence>
<keyword evidence="6" id="KW-0902">Two-component regulatory system</keyword>
<proteinExistence type="predicted"/>
<dbReference type="GO" id="GO:0000160">
    <property type="term" value="P:phosphorelay signal transduction system"/>
    <property type="evidence" value="ECO:0007669"/>
    <property type="project" value="UniProtKB-KW"/>
</dbReference>